<dbReference type="EMBL" id="EQ962660">
    <property type="protein sequence ID" value="EED12079.1"/>
    <property type="molecule type" value="Genomic_DNA"/>
</dbReference>
<accession>B8MSJ9</accession>
<dbReference type="InterPro" id="IPR019734">
    <property type="entry name" value="TPR_rpt"/>
</dbReference>
<dbReference type="Gene3D" id="3.40.50.300">
    <property type="entry name" value="P-loop containing nucleotide triphosphate hydrolases"/>
    <property type="match status" value="1"/>
</dbReference>
<dbReference type="InterPro" id="IPR011990">
    <property type="entry name" value="TPR-like_helical_dom_sf"/>
</dbReference>
<feature type="domain" description="DUF7779" evidence="2">
    <location>
        <begin position="319"/>
        <end position="406"/>
    </location>
</feature>
<dbReference type="Proteomes" id="UP000001745">
    <property type="component" value="Unassembled WGS sequence"/>
</dbReference>
<dbReference type="OMA" id="NTSWLMI"/>
<dbReference type="InterPro" id="IPR027417">
    <property type="entry name" value="P-loop_NTPase"/>
</dbReference>
<dbReference type="PhylomeDB" id="B8MSJ9"/>
<dbReference type="OrthoDB" id="6161812at2759"/>
<dbReference type="HOGENOM" id="CLU_000288_125_7_1"/>
<evidence type="ECO:0000259" key="2">
    <source>
        <dbReference type="Pfam" id="PF25000"/>
    </source>
</evidence>
<dbReference type="PANTHER" id="PTHR35205:SF1">
    <property type="entry name" value="ZU5 DOMAIN-CONTAINING PROTEIN"/>
    <property type="match status" value="1"/>
</dbReference>
<dbReference type="SUPFAM" id="SSF48452">
    <property type="entry name" value="TPR-like"/>
    <property type="match status" value="2"/>
</dbReference>
<dbReference type="GeneID" id="8098644"/>
<dbReference type="InParanoid" id="B8MSJ9"/>
<dbReference type="AlphaFoldDB" id="B8MSJ9"/>
<proteinExistence type="predicted"/>
<dbReference type="Gene3D" id="1.25.40.10">
    <property type="entry name" value="Tetratricopeptide repeat domain"/>
    <property type="match status" value="2"/>
</dbReference>
<evidence type="ECO:0000313" key="4">
    <source>
        <dbReference type="Proteomes" id="UP000001745"/>
    </source>
</evidence>
<sequence length="856" mass="96119">MGQAFSRSPPAEVPSAANDKEPLPSVLQGDTQYGDLTDNKGIVTGGAPVRPPRRQPDKADTIPLWRNRNFHGRTADLEAIHSALSGNLTDPTSAVHQNSCLVYGIGGIGKTQVALEYVHRYRDSYNYIFWIRSQTEPEMVQDMTKILDILNLDRPENAGSGAIADVVRTWFTNTTESPWLIVFDNVESLESLTPYRPRSNHGSVLLTSQNAGFGSQTTFSIGLTSFSAEEAAAFLLKHLKTDGMTDQHDDAIALCKELGGLPLAIAHIAGYMTASSEHLSPRETLDLFKDLLESNDVFNSKPNTTFGYDKALNAVWDIALRELDADARKLIRVLSMLNPDGVPEDMLKVVTSENGLEFLANRRKTQFQALIQNLSRRQLITLAKPSGKKVLMTHRSLQRSILHSLDGSHEDGDNLQSIFEAALALLRNALPDHSAILHPKNGLWKMMELYSPHVMSLRKVYAESPHSLPPSIEFARVLSNVANYFWERNLFSQGVMACDSAEQICAAFDGQFLKDQSDVYAFGAAIRSNEGISSRREFCLRLTKSLSLRQQYINGLNAEDITIEDVAHYAGSWSDVGTALMEWGSFEQAIPYFDFAMAIRDRIDEDSYRMNMQNIAMKSLCLAELGRLEESMDLIVPDSEFETWPKEFLDDVLLTLLTFKLCWSTIYLRAGKVEKAYEIMCNILDVRLRCFGPFSRATLDVYYLLAMIERQRSDPSAAEDWLRRALAKPEEWTNESKIRAQYHLGKLLLLKGDQSSAEVLFAEARSGKIHLLQRHGSYLPKDFDHDDDAIYDHLVHIGAGRIAPSEKIPALTPKMDKICLTMKQNLEAAFTHDKVIAVGEIFQYLRYTGEFPQEFP</sequence>
<dbReference type="SUPFAM" id="SSF52540">
    <property type="entry name" value="P-loop containing nucleoside triphosphate hydrolases"/>
    <property type="match status" value="1"/>
</dbReference>
<dbReference type="SMART" id="SM00028">
    <property type="entry name" value="TPR"/>
    <property type="match status" value="3"/>
</dbReference>
<dbReference type="GO" id="GO:0043531">
    <property type="term" value="F:ADP binding"/>
    <property type="evidence" value="ECO:0007669"/>
    <property type="project" value="InterPro"/>
</dbReference>
<dbReference type="InterPro" id="IPR056681">
    <property type="entry name" value="DUF7779"/>
</dbReference>
<dbReference type="Pfam" id="PF13424">
    <property type="entry name" value="TPR_12"/>
    <property type="match status" value="1"/>
</dbReference>
<dbReference type="STRING" id="441959.B8MSJ9"/>
<name>B8MSJ9_TALSN</name>
<feature type="region of interest" description="Disordered" evidence="1">
    <location>
        <begin position="1"/>
        <end position="61"/>
    </location>
</feature>
<organism evidence="3 4">
    <name type="scientific">Talaromyces stipitatus (strain ATCC 10500 / CBS 375.48 / QM 6759 / NRRL 1006)</name>
    <name type="common">Penicillium stipitatum</name>
    <dbReference type="NCBI Taxonomy" id="441959"/>
    <lineage>
        <taxon>Eukaryota</taxon>
        <taxon>Fungi</taxon>
        <taxon>Dikarya</taxon>
        <taxon>Ascomycota</taxon>
        <taxon>Pezizomycotina</taxon>
        <taxon>Eurotiomycetes</taxon>
        <taxon>Eurotiomycetidae</taxon>
        <taxon>Eurotiales</taxon>
        <taxon>Trichocomaceae</taxon>
        <taxon>Talaromyces</taxon>
        <taxon>Talaromyces sect. Talaromyces</taxon>
    </lineage>
</organism>
<dbReference type="PANTHER" id="PTHR35205">
    <property type="entry name" value="NB-ARC AND TPR DOMAIN PROTEIN"/>
    <property type="match status" value="1"/>
</dbReference>
<evidence type="ECO:0000313" key="3">
    <source>
        <dbReference type="EMBL" id="EED12079.1"/>
    </source>
</evidence>
<dbReference type="VEuPathDB" id="FungiDB:TSTA_001500"/>
<keyword evidence="4" id="KW-1185">Reference proteome</keyword>
<evidence type="ECO:0000256" key="1">
    <source>
        <dbReference type="SAM" id="MobiDB-lite"/>
    </source>
</evidence>
<protein>
    <recommendedName>
        <fullName evidence="2">DUF7779 domain-containing protein</fullName>
    </recommendedName>
</protein>
<dbReference type="Pfam" id="PF25000">
    <property type="entry name" value="DUF7779"/>
    <property type="match status" value="1"/>
</dbReference>
<dbReference type="RefSeq" id="XP_002487733.1">
    <property type="nucleotide sequence ID" value="XM_002487688.1"/>
</dbReference>
<gene>
    <name evidence="3" type="ORF">TSTA_001500</name>
</gene>
<reference evidence="4" key="1">
    <citation type="journal article" date="2015" name="Genome Announc.">
        <title>Genome sequence of the AIDS-associated pathogen Penicillium marneffei (ATCC18224) and its near taxonomic relative Talaromyces stipitatus (ATCC10500).</title>
        <authorList>
            <person name="Nierman W.C."/>
            <person name="Fedorova-Abrams N.D."/>
            <person name="Andrianopoulos A."/>
        </authorList>
    </citation>
    <scope>NUCLEOTIDE SEQUENCE [LARGE SCALE GENOMIC DNA]</scope>
    <source>
        <strain evidence="4">ATCC 10500 / CBS 375.48 / QM 6759 / NRRL 1006</strain>
    </source>
</reference>
<dbReference type="eggNOG" id="ENOG502S8CM">
    <property type="taxonomic scope" value="Eukaryota"/>
</dbReference>